<evidence type="ECO:0000313" key="8">
    <source>
        <dbReference type="EMBL" id="QJR36817.1"/>
    </source>
</evidence>
<keyword evidence="2" id="KW-0805">Transcription regulation</keyword>
<dbReference type="InterPro" id="IPR007627">
    <property type="entry name" value="RNA_pol_sigma70_r2"/>
</dbReference>
<feature type="domain" description="RNA polymerase sigma factor 70 region 4 type 2" evidence="7">
    <location>
        <begin position="142"/>
        <end position="193"/>
    </location>
</feature>
<dbReference type="GO" id="GO:0016987">
    <property type="term" value="F:sigma factor activity"/>
    <property type="evidence" value="ECO:0007669"/>
    <property type="project" value="UniProtKB-KW"/>
</dbReference>
<protein>
    <submittedName>
        <fullName evidence="8">Sigma-70 family RNA polymerase sigma factor</fullName>
    </submittedName>
</protein>
<evidence type="ECO:0000259" key="7">
    <source>
        <dbReference type="Pfam" id="PF08281"/>
    </source>
</evidence>
<dbReference type="Gene3D" id="1.10.10.10">
    <property type="entry name" value="Winged helix-like DNA-binding domain superfamily/Winged helix DNA-binding domain"/>
    <property type="match status" value="1"/>
</dbReference>
<dbReference type="InterPro" id="IPR039425">
    <property type="entry name" value="RNA_pol_sigma-70-like"/>
</dbReference>
<dbReference type="RefSeq" id="WP_171226250.1">
    <property type="nucleotide sequence ID" value="NZ_CP053085.1"/>
</dbReference>
<reference evidence="8 9" key="1">
    <citation type="submission" date="2020-05" db="EMBL/GenBank/DDBJ databases">
        <title>Complete genome sequence of Gemmatimonas greenlandica TET16.</title>
        <authorList>
            <person name="Zeng Y."/>
        </authorList>
    </citation>
    <scope>NUCLEOTIDE SEQUENCE [LARGE SCALE GENOMIC DNA]</scope>
    <source>
        <strain evidence="8 9">TET16</strain>
    </source>
</reference>
<dbReference type="EMBL" id="CP053085">
    <property type="protein sequence ID" value="QJR36817.1"/>
    <property type="molecule type" value="Genomic_DNA"/>
</dbReference>
<evidence type="ECO:0000256" key="3">
    <source>
        <dbReference type="ARBA" id="ARBA00023082"/>
    </source>
</evidence>
<dbReference type="GO" id="GO:0003677">
    <property type="term" value="F:DNA binding"/>
    <property type="evidence" value="ECO:0007669"/>
    <property type="project" value="UniProtKB-KW"/>
</dbReference>
<dbReference type="GO" id="GO:0006352">
    <property type="term" value="P:DNA-templated transcription initiation"/>
    <property type="evidence" value="ECO:0007669"/>
    <property type="project" value="InterPro"/>
</dbReference>
<dbReference type="Gene3D" id="1.10.1740.10">
    <property type="match status" value="1"/>
</dbReference>
<dbReference type="Proteomes" id="UP000500938">
    <property type="component" value="Chromosome"/>
</dbReference>
<dbReference type="NCBIfam" id="TIGR02937">
    <property type="entry name" value="sigma70-ECF"/>
    <property type="match status" value="1"/>
</dbReference>
<feature type="domain" description="RNA polymerase sigma-70 region 2" evidence="6">
    <location>
        <begin position="29"/>
        <end position="71"/>
    </location>
</feature>
<dbReference type="KEGG" id="ggr:HKW67_15475"/>
<dbReference type="CDD" id="cd06171">
    <property type="entry name" value="Sigma70_r4"/>
    <property type="match status" value="1"/>
</dbReference>
<evidence type="ECO:0000256" key="4">
    <source>
        <dbReference type="ARBA" id="ARBA00023125"/>
    </source>
</evidence>
<evidence type="ECO:0000256" key="5">
    <source>
        <dbReference type="ARBA" id="ARBA00023163"/>
    </source>
</evidence>
<sequence length="203" mass="22084">MPTPQATTADATIIRRVLAGDVNAFALIVDRYHARCLRVATHLLGDSDDAEDAVQDAFVRAYRHLGSYRPRDVGVDNAGGESGGDGAFGAWLLRILVNQCRTRSARMSRYARFDAEPSEQIEGGAAEPTAATDHEAAERRTDLAQALALLSPEHREAVVLRFADELSYDEMASITGVGVSALKMRVQRACTRLRALLAEHLHA</sequence>
<dbReference type="InterPro" id="IPR014284">
    <property type="entry name" value="RNA_pol_sigma-70_dom"/>
</dbReference>
<comment type="similarity">
    <text evidence="1">Belongs to the sigma-70 factor family. ECF subfamily.</text>
</comment>
<dbReference type="SUPFAM" id="SSF88946">
    <property type="entry name" value="Sigma2 domain of RNA polymerase sigma factors"/>
    <property type="match status" value="1"/>
</dbReference>
<dbReference type="InterPro" id="IPR013325">
    <property type="entry name" value="RNA_pol_sigma_r2"/>
</dbReference>
<dbReference type="SUPFAM" id="SSF88659">
    <property type="entry name" value="Sigma3 and sigma4 domains of RNA polymerase sigma factors"/>
    <property type="match status" value="1"/>
</dbReference>
<evidence type="ECO:0000259" key="6">
    <source>
        <dbReference type="Pfam" id="PF04542"/>
    </source>
</evidence>
<name>A0A6M4ITH1_9BACT</name>
<gene>
    <name evidence="8" type="ORF">HKW67_15475</name>
</gene>
<dbReference type="PANTHER" id="PTHR43133">
    <property type="entry name" value="RNA POLYMERASE ECF-TYPE SIGMA FACTO"/>
    <property type="match status" value="1"/>
</dbReference>
<dbReference type="InterPro" id="IPR036388">
    <property type="entry name" value="WH-like_DNA-bd_sf"/>
</dbReference>
<keyword evidence="3" id="KW-0731">Sigma factor</keyword>
<dbReference type="Pfam" id="PF08281">
    <property type="entry name" value="Sigma70_r4_2"/>
    <property type="match status" value="1"/>
</dbReference>
<dbReference type="Pfam" id="PF04542">
    <property type="entry name" value="Sigma70_r2"/>
    <property type="match status" value="1"/>
</dbReference>
<evidence type="ECO:0000256" key="1">
    <source>
        <dbReference type="ARBA" id="ARBA00010641"/>
    </source>
</evidence>
<evidence type="ECO:0000313" key="9">
    <source>
        <dbReference type="Proteomes" id="UP000500938"/>
    </source>
</evidence>
<dbReference type="InterPro" id="IPR013249">
    <property type="entry name" value="RNA_pol_sigma70_r4_t2"/>
</dbReference>
<keyword evidence="9" id="KW-1185">Reference proteome</keyword>
<organism evidence="8 9">
    <name type="scientific">Gemmatimonas groenlandica</name>
    <dbReference type="NCBI Taxonomy" id="2732249"/>
    <lineage>
        <taxon>Bacteria</taxon>
        <taxon>Pseudomonadati</taxon>
        <taxon>Gemmatimonadota</taxon>
        <taxon>Gemmatimonadia</taxon>
        <taxon>Gemmatimonadales</taxon>
        <taxon>Gemmatimonadaceae</taxon>
        <taxon>Gemmatimonas</taxon>
    </lineage>
</organism>
<evidence type="ECO:0000256" key="2">
    <source>
        <dbReference type="ARBA" id="ARBA00023015"/>
    </source>
</evidence>
<keyword evidence="5" id="KW-0804">Transcription</keyword>
<keyword evidence="4" id="KW-0238">DNA-binding</keyword>
<accession>A0A6M4ITH1</accession>
<dbReference type="AlphaFoldDB" id="A0A6M4ITH1"/>
<proteinExistence type="inferred from homology"/>
<dbReference type="PANTHER" id="PTHR43133:SF8">
    <property type="entry name" value="RNA POLYMERASE SIGMA FACTOR HI_1459-RELATED"/>
    <property type="match status" value="1"/>
</dbReference>
<dbReference type="InterPro" id="IPR013324">
    <property type="entry name" value="RNA_pol_sigma_r3/r4-like"/>
</dbReference>